<proteinExistence type="predicted"/>
<dbReference type="Gene3D" id="3.40.50.720">
    <property type="entry name" value="NAD(P)-binding Rossmann-like Domain"/>
    <property type="match status" value="1"/>
</dbReference>
<dbReference type="PANTHER" id="PTHR43431:SF7">
    <property type="entry name" value="OXIDOREDUCTASE, SHORT CHAIN DEHYDROGENASE_REDUCTASE FAMILY (AFU_ORTHOLOGUE AFUA_5G14000)"/>
    <property type="match status" value="1"/>
</dbReference>
<reference evidence="1" key="2">
    <citation type="submission" date="2020-09" db="EMBL/GenBank/DDBJ databases">
        <authorList>
            <person name="Sun Q."/>
            <person name="Kim S."/>
        </authorList>
    </citation>
    <scope>NUCLEOTIDE SEQUENCE</scope>
    <source>
        <strain evidence="1">KCTC 42651</strain>
    </source>
</reference>
<dbReference type="AlphaFoldDB" id="A0A918XT06"/>
<protein>
    <submittedName>
        <fullName evidence="1">Short-chain dehydrogenase</fullName>
    </submittedName>
</protein>
<dbReference type="InterPro" id="IPR036291">
    <property type="entry name" value="NAD(P)-bd_dom_sf"/>
</dbReference>
<sequence length="239" mass="24546">MTVRPITLIAGIGEGLGVSLAAAFAADGHDVVGLSRSDRATGPATEAVAVAAGRYSHLVVDLTDVAATAAAIAPFADRVEVLVHTAHTLLIRPFLETAPAEFEAVWRTGFLGAVHAARAVLPAMVERGNGTIVLAGATASVRAGARFAAFASAKFALRGLAQSLAREFGPAGIHVAHLVLDGLIDEPQTDGRFGPAGDGPTGDGRMDPDAIAAACLALARQPRSAWTQELDLRPSTEKF</sequence>
<organism evidence="1 2">
    <name type="scientific">Thalassobaculum fulvum</name>
    <dbReference type="NCBI Taxonomy" id="1633335"/>
    <lineage>
        <taxon>Bacteria</taxon>
        <taxon>Pseudomonadati</taxon>
        <taxon>Pseudomonadota</taxon>
        <taxon>Alphaproteobacteria</taxon>
        <taxon>Rhodospirillales</taxon>
        <taxon>Thalassobaculaceae</taxon>
        <taxon>Thalassobaculum</taxon>
    </lineage>
</organism>
<evidence type="ECO:0000313" key="1">
    <source>
        <dbReference type="EMBL" id="GHD52943.1"/>
    </source>
</evidence>
<dbReference type="Pfam" id="PF00106">
    <property type="entry name" value="adh_short"/>
    <property type="match status" value="1"/>
</dbReference>
<reference evidence="1" key="1">
    <citation type="journal article" date="2014" name="Int. J. Syst. Evol. Microbiol.">
        <title>Complete genome sequence of Corynebacterium casei LMG S-19264T (=DSM 44701T), isolated from a smear-ripened cheese.</title>
        <authorList>
            <consortium name="US DOE Joint Genome Institute (JGI-PGF)"/>
            <person name="Walter F."/>
            <person name="Albersmeier A."/>
            <person name="Kalinowski J."/>
            <person name="Ruckert C."/>
        </authorList>
    </citation>
    <scope>NUCLEOTIDE SEQUENCE</scope>
    <source>
        <strain evidence="1">KCTC 42651</strain>
    </source>
</reference>
<gene>
    <name evidence="1" type="ORF">GCM10017083_28940</name>
</gene>
<dbReference type="EMBL" id="BMZS01000006">
    <property type="protein sequence ID" value="GHD52943.1"/>
    <property type="molecule type" value="Genomic_DNA"/>
</dbReference>
<dbReference type="RefSeq" id="WP_189990780.1">
    <property type="nucleotide sequence ID" value="NZ_BMZS01000006.1"/>
</dbReference>
<evidence type="ECO:0000313" key="2">
    <source>
        <dbReference type="Proteomes" id="UP000630353"/>
    </source>
</evidence>
<dbReference type="PRINTS" id="PR00081">
    <property type="entry name" value="GDHRDH"/>
</dbReference>
<dbReference type="PANTHER" id="PTHR43431">
    <property type="entry name" value="OXIDOREDUCTASE, SHORT CHAIN DEHYDROGENASE/REDUCTASE FAMILY (AFU_ORTHOLOGUE AFUA_5G14000)"/>
    <property type="match status" value="1"/>
</dbReference>
<dbReference type="InterPro" id="IPR002347">
    <property type="entry name" value="SDR_fam"/>
</dbReference>
<dbReference type="Proteomes" id="UP000630353">
    <property type="component" value="Unassembled WGS sequence"/>
</dbReference>
<keyword evidence="2" id="KW-1185">Reference proteome</keyword>
<dbReference type="SUPFAM" id="SSF51735">
    <property type="entry name" value="NAD(P)-binding Rossmann-fold domains"/>
    <property type="match status" value="1"/>
</dbReference>
<name>A0A918XT06_9PROT</name>
<comment type="caution">
    <text evidence="1">The sequence shown here is derived from an EMBL/GenBank/DDBJ whole genome shotgun (WGS) entry which is preliminary data.</text>
</comment>
<accession>A0A918XT06</accession>